<gene>
    <name evidence="2" type="ORF">K443DRAFT_317651</name>
</gene>
<evidence type="ECO:0000313" key="3">
    <source>
        <dbReference type="Proteomes" id="UP000054477"/>
    </source>
</evidence>
<reference evidence="3" key="2">
    <citation type="submission" date="2015-01" db="EMBL/GenBank/DDBJ databases">
        <title>Evolutionary Origins and Diversification of the Mycorrhizal Mutualists.</title>
        <authorList>
            <consortium name="DOE Joint Genome Institute"/>
            <consortium name="Mycorrhizal Genomics Consortium"/>
            <person name="Kohler A."/>
            <person name="Kuo A."/>
            <person name="Nagy L.G."/>
            <person name="Floudas D."/>
            <person name="Copeland A."/>
            <person name="Barry K.W."/>
            <person name="Cichocki N."/>
            <person name="Veneault-Fourrey C."/>
            <person name="LaButti K."/>
            <person name="Lindquist E.A."/>
            <person name="Lipzen A."/>
            <person name="Lundell T."/>
            <person name="Morin E."/>
            <person name="Murat C."/>
            <person name="Riley R."/>
            <person name="Ohm R."/>
            <person name="Sun H."/>
            <person name="Tunlid A."/>
            <person name="Henrissat B."/>
            <person name="Grigoriev I.V."/>
            <person name="Hibbett D.S."/>
            <person name="Martin F."/>
        </authorList>
    </citation>
    <scope>NUCLEOTIDE SEQUENCE [LARGE SCALE GENOMIC DNA]</scope>
    <source>
        <strain evidence="3">LaAM-08-1</strain>
    </source>
</reference>
<keyword evidence="1" id="KW-0732">Signal</keyword>
<organism evidence="2 3">
    <name type="scientific">Laccaria amethystina LaAM-08-1</name>
    <dbReference type="NCBI Taxonomy" id="1095629"/>
    <lineage>
        <taxon>Eukaryota</taxon>
        <taxon>Fungi</taxon>
        <taxon>Dikarya</taxon>
        <taxon>Basidiomycota</taxon>
        <taxon>Agaricomycotina</taxon>
        <taxon>Agaricomycetes</taxon>
        <taxon>Agaricomycetidae</taxon>
        <taxon>Agaricales</taxon>
        <taxon>Agaricineae</taxon>
        <taxon>Hydnangiaceae</taxon>
        <taxon>Laccaria</taxon>
    </lineage>
</organism>
<dbReference type="Proteomes" id="UP000054477">
    <property type="component" value="Unassembled WGS sequence"/>
</dbReference>
<feature type="chain" id="PRO_5002206124" evidence="1">
    <location>
        <begin position="19"/>
        <end position="146"/>
    </location>
</feature>
<dbReference type="HOGENOM" id="CLU_1777759_0_0_1"/>
<accession>A0A0C9Y6Q1</accession>
<keyword evidence="3" id="KW-1185">Reference proteome</keyword>
<dbReference type="AlphaFoldDB" id="A0A0C9Y6Q1"/>
<name>A0A0C9Y6Q1_9AGAR</name>
<evidence type="ECO:0000313" key="2">
    <source>
        <dbReference type="EMBL" id="KIK05892.1"/>
    </source>
</evidence>
<sequence length="146" mass="16450">MTSSKFLLIHCLATKFSSFLFEGPYYICAYLTSYYSDAHLSRLFRHSMRLCSTMKSSRSGCAATLSSTPMIQHVAGWYYDFRVRNPGLLVARMALLHTVRRALGSASIWTLLEEVTKLNTLVPDVWLIPCQPIVGGGQRRAARRAL</sequence>
<proteinExistence type="predicted"/>
<reference evidence="2 3" key="1">
    <citation type="submission" date="2014-04" db="EMBL/GenBank/DDBJ databases">
        <authorList>
            <consortium name="DOE Joint Genome Institute"/>
            <person name="Kuo A."/>
            <person name="Kohler A."/>
            <person name="Nagy L.G."/>
            <person name="Floudas D."/>
            <person name="Copeland A."/>
            <person name="Barry K.W."/>
            <person name="Cichocki N."/>
            <person name="Veneault-Fourrey C."/>
            <person name="LaButti K."/>
            <person name="Lindquist E.A."/>
            <person name="Lipzen A."/>
            <person name="Lundell T."/>
            <person name="Morin E."/>
            <person name="Murat C."/>
            <person name="Sun H."/>
            <person name="Tunlid A."/>
            <person name="Henrissat B."/>
            <person name="Grigoriev I.V."/>
            <person name="Hibbett D.S."/>
            <person name="Martin F."/>
            <person name="Nordberg H.P."/>
            <person name="Cantor M.N."/>
            <person name="Hua S.X."/>
        </authorList>
    </citation>
    <scope>NUCLEOTIDE SEQUENCE [LARGE SCALE GENOMIC DNA]</scope>
    <source>
        <strain evidence="2 3">LaAM-08-1</strain>
    </source>
</reference>
<evidence type="ECO:0000256" key="1">
    <source>
        <dbReference type="SAM" id="SignalP"/>
    </source>
</evidence>
<feature type="signal peptide" evidence="1">
    <location>
        <begin position="1"/>
        <end position="18"/>
    </location>
</feature>
<protein>
    <submittedName>
        <fullName evidence="2">Uncharacterized protein</fullName>
    </submittedName>
</protein>
<dbReference type="EMBL" id="KN838556">
    <property type="protein sequence ID" value="KIK05892.1"/>
    <property type="molecule type" value="Genomic_DNA"/>
</dbReference>